<dbReference type="PRINTS" id="PR02084">
    <property type="entry name" value="GOLM1CASC4"/>
</dbReference>
<evidence type="ECO:0000256" key="8">
    <source>
        <dbReference type="SAM" id="Coils"/>
    </source>
</evidence>
<keyword evidence="7 9" id="KW-0472">Membrane</keyword>
<reference evidence="10" key="3">
    <citation type="submission" date="2025-09" db="UniProtKB">
        <authorList>
            <consortium name="Ensembl"/>
        </authorList>
    </citation>
    <scope>IDENTIFICATION</scope>
</reference>
<dbReference type="GeneTree" id="ENSGT00530000063675"/>
<accession>A0A8C4YIS1</accession>
<dbReference type="PANTHER" id="PTHR15896:SF8">
    <property type="entry name" value="GOLGI MEMBRANE PROTEIN 1"/>
    <property type="match status" value="1"/>
</dbReference>
<evidence type="ECO:0000256" key="2">
    <source>
        <dbReference type="ARBA" id="ARBA00007474"/>
    </source>
</evidence>
<keyword evidence="11" id="KW-1185">Reference proteome</keyword>
<sequence length="132" mass="15147">MIGLGNSRRGMKSPPLLIAALVACMIVLGFNYWTARSRNVDLQSRIMELERKVRRAAAERGAVELKKNEFQGELEKQREQIDKIQFLHSFQMENVNKVHQDEKVGPLQAVLLTLVLSFLMYGILTMLFSVRK</sequence>
<keyword evidence="5 9" id="KW-1133">Transmembrane helix</keyword>
<feature type="coiled-coil region" evidence="8">
    <location>
        <begin position="39"/>
        <end position="66"/>
    </location>
</feature>
<dbReference type="PANTHER" id="PTHR15896">
    <property type="entry name" value="GOLGI PHOSPHOPROTEIN 2/GP73-RELATED"/>
    <property type="match status" value="1"/>
</dbReference>
<evidence type="ECO:0008006" key="12">
    <source>
        <dbReference type="Google" id="ProtNLM"/>
    </source>
</evidence>
<evidence type="ECO:0000256" key="9">
    <source>
        <dbReference type="SAM" id="Phobius"/>
    </source>
</evidence>
<keyword evidence="3 9" id="KW-0812">Transmembrane</keyword>
<feature type="transmembrane region" description="Helical" evidence="9">
    <location>
        <begin position="16"/>
        <end position="35"/>
    </location>
</feature>
<evidence type="ECO:0000256" key="5">
    <source>
        <dbReference type="ARBA" id="ARBA00022989"/>
    </source>
</evidence>
<dbReference type="GO" id="GO:0005794">
    <property type="term" value="C:Golgi apparatus"/>
    <property type="evidence" value="ECO:0007669"/>
    <property type="project" value="TreeGrafter"/>
</dbReference>
<evidence type="ECO:0000256" key="3">
    <source>
        <dbReference type="ARBA" id="ARBA00022692"/>
    </source>
</evidence>
<keyword evidence="6 8" id="KW-0175">Coiled coil</keyword>
<evidence type="ECO:0000256" key="6">
    <source>
        <dbReference type="ARBA" id="ARBA00023054"/>
    </source>
</evidence>
<dbReference type="OrthoDB" id="9947543at2759"/>
<evidence type="ECO:0000256" key="7">
    <source>
        <dbReference type="ARBA" id="ARBA00023136"/>
    </source>
</evidence>
<organism evidence="10 11">
    <name type="scientific">Gopherus evgoodei</name>
    <name type="common">Goodes thornscrub tortoise</name>
    <dbReference type="NCBI Taxonomy" id="1825980"/>
    <lineage>
        <taxon>Eukaryota</taxon>
        <taxon>Metazoa</taxon>
        <taxon>Chordata</taxon>
        <taxon>Craniata</taxon>
        <taxon>Vertebrata</taxon>
        <taxon>Euteleostomi</taxon>
        <taxon>Archelosauria</taxon>
        <taxon>Testudinata</taxon>
        <taxon>Testudines</taxon>
        <taxon>Cryptodira</taxon>
        <taxon>Durocryptodira</taxon>
        <taxon>Testudinoidea</taxon>
        <taxon>Testudinidae</taxon>
        <taxon>Gopherus</taxon>
    </lineage>
</organism>
<reference evidence="10" key="1">
    <citation type="submission" date="2019-06" db="EMBL/GenBank/DDBJ databases">
        <title>G10K-VGP Goodes thornscrub tortoise genome, primary haplotype.</title>
        <authorList>
            <person name="Murphy B."/>
            <person name="Edwards T."/>
            <person name="Rhie A."/>
            <person name="Koren S."/>
            <person name="Phillippy A."/>
            <person name="Fedrigo O."/>
            <person name="Haase B."/>
            <person name="Mountcastle J."/>
            <person name="Lewin H."/>
            <person name="Damas J."/>
            <person name="Howe K."/>
            <person name="Formenti G."/>
            <person name="Myers G."/>
            <person name="Durbin R."/>
            <person name="Jarvis E.D."/>
        </authorList>
    </citation>
    <scope>NUCLEOTIDE SEQUENCE [LARGE SCALE GENOMIC DNA]</scope>
</reference>
<comment type="similarity">
    <text evidence="2">Belongs to the GOLM family.</text>
</comment>
<comment type="subcellular location">
    <subcellularLocation>
        <location evidence="1">Membrane</location>
        <topology evidence="1">Single-pass type II membrane protein</topology>
    </subcellularLocation>
</comment>
<dbReference type="AlphaFoldDB" id="A0A8C4YIS1"/>
<dbReference type="GO" id="GO:0016020">
    <property type="term" value="C:membrane"/>
    <property type="evidence" value="ECO:0007669"/>
    <property type="project" value="UniProtKB-SubCell"/>
</dbReference>
<proteinExistence type="inferred from homology"/>
<keyword evidence="4" id="KW-0735">Signal-anchor</keyword>
<evidence type="ECO:0000313" key="11">
    <source>
        <dbReference type="Proteomes" id="UP000694390"/>
    </source>
</evidence>
<name>A0A8C4YIS1_9SAUR</name>
<dbReference type="InterPro" id="IPR026139">
    <property type="entry name" value="GOLM1/CASC4"/>
</dbReference>
<protein>
    <recommendedName>
        <fullName evidence="12">Golgi membrane protein 1</fullName>
    </recommendedName>
</protein>
<dbReference type="Proteomes" id="UP000694390">
    <property type="component" value="Chromosome 6"/>
</dbReference>
<evidence type="ECO:0000256" key="1">
    <source>
        <dbReference type="ARBA" id="ARBA00004606"/>
    </source>
</evidence>
<feature type="transmembrane region" description="Helical" evidence="9">
    <location>
        <begin position="109"/>
        <end position="130"/>
    </location>
</feature>
<reference evidence="10" key="2">
    <citation type="submission" date="2025-08" db="UniProtKB">
        <authorList>
            <consortium name="Ensembl"/>
        </authorList>
    </citation>
    <scope>IDENTIFICATION</scope>
</reference>
<evidence type="ECO:0000313" key="10">
    <source>
        <dbReference type="Ensembl" id="ENSGEVP00005026216.1"/>
    </source>
</evidence>
<evidence type="ECO:0000256" key="4">
    <source>
        <dbReference type="ARBA" id="ARBA00022968"/>
    </source>
</evidence>
<dbReference type="Ensembl" id="ENSGEVT00005027581.1">
    <property type="protein sequence ID" value="ENSGEVP00005026216.1"/>
    <property type="gene ID" value="ENSGEVG00005018605.1"/>
</dbReference>